<feature type="transmembrane region" description="Helical" evidence="2">
    <location>
        <begin position="251"/>
        <end position="270"/>
    </location>
</feature>
<feature type="transmembrane region" description="Helical" evidence="2">
    <location>
        <begin position="438"/>
        <end position="462"/>
    </location>
</feature>
<dbReference type="EMBL" id="QYZP01000001">
    <property type="protein sequence ID" value="RJN32543.1"/>
    <property type="molecule type" value="Genomic_DNA"/>
</dbReference>
<reference evidence="4 5" key="1">
    <citation type="submission" date="2018-09" db="EMBL/GenBank/DDBJ databases">
        <title>Nesterenkonia natronophila sp. nov., an alkaliphilic actinobacteriume isolated from a soda lake, and emended description of the genus Nesterenkonia.</title>
        <authorList>
            <person name="Menes R.J."/>
            <person name="Iriarte A."/>
        </authorList>
    </citation>
    <scope>NUCLEOTIDE SEQUENCE [LARGE SCALE GENOMIC DNA]</scope>
    <source>
        <strain evidence="4 5">M8</strain>
    </source>
</reference>
<feature type="region of interest" description="Disordered" evidence="1">
    <location>
        <begin position="1"/>
        <end position="31"/>
    </location>
</feature>
<dbReference type="RefSeq" id="WP_119901590.1">
    <property type="nucleotide sequence ID" value="NZ_QYZP01000001.1"/>
</dbReference>
<organism evidence="4 5">
    <name type="scientific">Nesterenkonia natronophila</name>
    <dbReference type="NCBI Taxonomy" id="2174932"/>
    <lineage>
        <taxon>Bacteria</taxon>
        <taxon>Bacillati</taxon>
        <taxon>Actinomycetota</taxon>
        <taxon>Actinomycetes</taxon>
        <taxon>Micrococcales</taxon>
        <taxon>Micrococcaceae</taxon>
        <taxon>Nesterenkonia</taxon>
    </lineage>
</organism>
<keyword evidence="2" id="KW-0472">Membrane</keyword>
<keyword evidence="2" id="KW-1133">Transmembrane helix</keyword>
<feature type="transmembrane region" description="Helical" evidence="2">
    <location>
        <begin position="108"/>
        <end position="133"/>
    </location>
</feature>
<name>A0A3A4F3A6_9MICC</name>
<evidence type="ECO:0000259" key="3">
    <source>
        <dbReference type="Pfam" id="PF07670"/>
    </source>
</evidence>
<keyword evidence="2" id="KW-0812">Transmembrane</keyword>
<feature type="transmembrane region" description="Helical" evidence="2">
    <location>
        <begin position="78"/>
        <end position="96"/>
    </location>
</feature>
<gene>
    <name evidence="4" type="ORF">D3250_01490</name>
</gene>
<evidence type="ECO:0000313" key="5">
    <source>
        <dbReference type="Proteomes" id="UP000266615"/>
    </source>
</evidence>
<dbReference type="Proteomes" id="UP000266615">
    <property type="component" value="Unassembled WGS sequence"/>
</dbReference>
<protein>
    <submittedName>
        <fullName evidence="4">YjiH family protein</fullName>
    </submittedName>
</protein>
<feature type="transmembrane region" description="Helical" evidence="2">
    <location>
        <begin position="223"/>
        <end position="242"/>
    </location>
</feature>
<keyword evidence="5" id="KW-1185">Reference proteome</keyword>
<feature type="transmembrane region" description="Helical" evidence="2">
    <location>
        <begin position="375"/>
        <end position="396"/>
    </location>
</feature>
<dbReference type="InterPro" id="IPR011642">
    <property type="entry name" value="Gate_dom"/>
</dbReference>
<dbReference type="AlphaFoldDB" id="A0A3A4F3A6"/>
<proteinExistence type="predicted"/>
<dbReference type="Pfam" id="PF07670">
    <property type="entry name" value="Gate"/>
    <property type="match status" value="1"/>
</dbReference>
<feature type="transmembrane region" description="Helical" evidence="2">
    <location>
        <begin position="145"/>
        <end position="169"/>
    </location>
</feature>
<accession>A0A3A4F3A6</accession>
<feature type="transmembrane region" description="Helical" evidence="2">
    <location>
        <begin position="338"/>
        <end position="363"/>
    </location>
</feature>
<evidence type="ECO:0000256" key="1">
    <source>
        <dbReference type="SAM" id="MobiDB-lite"/>
    </source>
</evidence>
<feature type="compositionally biased region" description="Polar residues" evidence="1">
    <location>
        <begin position="1"/>
        <end position="14"/>
    </location>
</feature>
<feature type="transmembrane region" description="Helical" evidence="2">
    <location>
        <begin position="402"/>
        <end position="426"/>
    </location>
</feature>
<feature type="transmembrane region" description="Helical" evidence="2">
    <location>
        <begin position="39"/>
        <end position="58"/>
    </location>
</feature>
<feature type="domain" description="Nucleoside transporter/FeoB GTPase Gate" evidence="3">
    <location>
        <begin position="146"/>
        <end position="246"/>
    </location>
</feature>
<sequence length="463" mass="50842">MSRSASSPDQAEQPHTNRDPEETGYAQQNRPRPRGTWRFFLYSGIGIFMFFVPIRIGDDTTIPLDHLVNWIRDLLGDAAPWVVLVIIAGGAVYPFATGRWRRNTTYLIFAVLNVVGLAAAVMLVFGFGPAFLFNPDLGPFLYDSLVIQVGLIVPIGAIFLALLVGYGLMEWIGVMVQPLMRPLFKTPGRSAVDAVASFVGSYALGLLITNRLYRNGGYTGREAAIIATGFSTVSATFMVIVARTLEIMHLWLWYFALTLVVTYAVTAIITRLPPLTRITDECFPGTTHRPEQSPRGGRFQAAWRAAGETLQGAPSLPRNLYTTVRDGLIMVMQILPSIMSVGLIALSVAMFTPIFEWIGYLFYPFTWLLQIPEPQLAATASALGVAEMFLPATLVAGAESEVLRLVIAVICVSAVIFFSAVVPSILATDIPLKVWQLVVIWAQRVILSLIIVAPLAHLIVWIT</sequence>
<dbReference type="OrthoDB" id="1633380at2"/>
<comment type="caution">
    <text evidence="4">The sequence shown here is derived from an EMBL/GenBank/DDBJ whole genome shotgun (WGS) entry which is preliminary data.</text>
</comment>
<evidence type="ECO:0000313" key="4">
    <source>
        <dbReference type="EMBL" id="RJN32543.1"/>
    </source>
</evidence>
<evidence type="ECO:0000256" key="2">
    <source>
        <dbReference type="SAM" id="Phobius"/>
    </source>
</evidence>